<dbReference type="EMBL" id="MLBF01000016">
    <property type="protein sequence ID" value="OLN31649.1"/>
    <property type="molecule type" value="Genomic_DNA"/>
</dbReference>
<dbReference type="Pfam" id="PF13492">
    <property type="entry name" value="GAF_3"/>
    <property type="match status" value="1"/>
</dbReference>
<feature type="domain" description="Histidine kinase" evidence="15">
    <location>
        <begin position="456"/>
        <end position="558"/>
    </location>
</feature>
<dbReference type="PANTHER" id="PTHR34220:SF7">
    <property type="entry name" value="SENSOR HISTIDINE KINASE YPDA"/>
    <property type="match status" value="1"/>
</dbReference>
<evidence type="ECO:0000313" key="16">
    <source>
        <dbReference type="EMBL" id="OLN31649.1"/>
    </source>
</evidence>
<feature type="transmembrane region" description="Helical" evidence="14">
    <location>
        <begin position="71"/>
        <end position="91"/>
    </location>
</feature>
<protein>
    <recommendedName>
        <fullName evidence="3">histidine kinase</fullName>
        <ecNumber evidence="3">2.7.13.3</ecNumber>
    </recommendedName>
</protein>
<evidence type="ECO:0000313" key="17">
    <source>
        <dbReference type="Proteomes" id="UP000186102"/>
    </source>
</evidence>
<sequence length="566" mass="61678">MELLVALAERLSVIVTVAFLMTRSRVFRRFLRSQITQRETLTLILIFGAFSTTGTYSGISIHGALANTRAIGAVSAGLLGGPLVGFGAGIIAGFHRYLVYGGFTGLACAVSTTMEGLLGGFVYRLARDKASDWRVGIGVGMVAEVLQMVIILVLAQPFDEAWNLVKIIAVPMMVVNGLGVGLFLVIVKTVYMEEEQIAAIQAQNVLHIADVTLPYFRTGLNVESAQKAAQCIHTIAHVAAVALTDTEQIIAYVGLGEDHHFLGQPILTEATRKVLQTGKPIQAISETEIHCQDPNCPLRSAIIVPLRQGEKTIGVLKLYRAQRGKSKVNVTLAEGLGKLFSTQLELADLEHQKELRIAAEIRVLQAQIQPHFLFNAINTVVSLIRTQPEKAREVLIFLGEFLRHNMRQGVAFHSVREECKHVQAYLAIEEARFGDKLQVNMDIEAGTEGFLLPPLVLQPLVENAVKHGLLPKENGGTVSLHVYIERDCLNIKVRDDGIGISSFKLRNILEGNHDESTETGLGLKNVHRRLLGLYGQGLLIESSLGKGTLISFRVPTSGSVLKGATL</sequence>
<dbReference type="SUPFAM" id="SSF55874">
    <property type="entry name" value="ATPase domain of HSP90 chaperone/DNA topoisomerase II/histidine kinase"/>
    <property type="match status" value="1"/>
</dbReference>
<evidence type="ECO:0000256" key="7">
    <source>
        <dbReference type="ARBA" id="ARBA00022692"/>
    </source>
</evidence>
<dbReference type="InterPro" id="IPR003018">
    <property type="entry name" value="GAF"/>
</dbReference>
<feature type="transmembrane region" description="Helical" evidence="14">
    <location>
        <begin position="98"/>
        <end position="123"/>
    </location>
</feature>
<dbReference type="GO" id="GO:0005886">
    <property type="term" value="C:plasma membrane"/>
    <property type="evidence" value="ECO:0007669"/>
    <property type="project" value="UniProtKB-SubCell"/>
</dbReference>
<dbReference type="Proteomes" id="UP000186102">
    <property type="component" value="Unassembled WGS sequence"/>
</dbReference>
<dbReference type="InterPro" id="IPR005467">
    <property type="entry name" value="His_kinase_dom"/>
</dbReference>
<dbReference type="STRING" id="1888891.DSOL_2516"/>
<dbReference type="SMART" id="SM00387">
    <property type="entry name" value="HATPase_c"/>
    <property type="match status" value="1"/>
</dbReference>
<evidence type="ECO:0000256" key="5">
    <source>
        <dbReference type="ARBA" id="ARBA00022553"/>
    </source>
</evidence>
<evidence type="ECO:0000256" key="4">
    <source>
        <dbReference type="ARBA" id="ARBA00022475"/>
    </source>
</evidence>
<dbReference type="InterPro" id="IPR011620">
    <property type="entry name" value="Sig_transdc_His_kinase_LytS_TM"/>
</dbReference>
<dbReference type="GO" id="GO:0000155">
    <property type="term" value="F:phosphorelay sensor kinase activity"/>
    <property type="evidence" value="ECO:0007669"/>
    <property type="project" value="InterPro"/>
</dbReference>
<dbReference type="Pfam" id="PF02518">
    <property type="entry name" value="HATPase_c"/>
    <property type="match status" value="1"/>
</dbReference>
<evidence type="ECO:0000256" key="11">
    <source>
        <dbReference type="ARBA" id="ARBA00022989"/>
    </source>
</evidence>
<dbReference type="PRINTS" id="PR00344">
    <property type="entry name" value="BCTRLSENSOR"/>
</dbReference>
<evidence type="ECO:0000256" key="9">
    <source>
        <dbReference type="ARBA" id="ARBA00022777"/>
    </source>
</evidence>
<keyword evidence="12" id="KW-0902">Two-component regulatory system</keyword>
<dbReference type="InterPro" id="IPR036890">
    <property type="entry name" value="HATPase_C_sf"/>
</dbReference>
<evidence type="ECO:0000256" key="1">
    <source>
        <dbReference type="ARBA" id="ARBA00000085"/>
    </source>
</evidence>
<dbReference type="Pfam" id="PF07694">
    <property type="entry name" value="5TM-5TMR_LYT"/>
    <property type="match status" value="1"/>
</dbReference>
<dbReference type="GO" id="GO:0005524">
    <property type="term" value="F:ATP binding"/>
    <property type="evidence" value="ECO:0007669"/>
    <property type="project" value="UniProtKB-KW"/>
</dbReference>
<evidence type="ECO:0000256" key="2">
    <source>
        <dbReference type="ARBA" id="ARBA00004651"/>
    </source>
</evidence>
<proteinExistence type="predicted"/>
<comment type="catalytic activity">
    <reaction evidence="1">
        <text>ATP + protein L-histidine = ADP + protein N-phospho-L-histidine.</text>
        <dbReference type="EC" id="2.7.13.3"/>
    </reaction>
</comment>
<evidence type="ECO:0000256" key="8">
    <source>
        <dbReference type="ARBA" id="ARBA00022741"/>
    </source>
</evidence>
<dbReference type="OrthoDB" id="9809348at2"/>
<keyword evidence="7 14" id="KW-0812">Transmembrane</keyword>
<feature type="transmembrane region" description="Helical" evidence="14">
    <location>
        <begin position="6"/>
        <end position="22"/>
    </location>
</feature>
<dbReference type="SUPFAM" id="SSF55781">
    <property type="entry name" value="GAF domain-like"/>
    <property type="match status" value="1"/>
</dbReference>
<dbReference type="InterPro" id="IPR010559">
    <property type="entry name" value="Sig_transdc_His_kin_internal"/>
</dbReference>
<keyword evidence="4" id="KW-1003">Cell membrane</keyword>
<dbReference type="Gene3D" id="3.30.450.40">
    <property type="match status" value="1"/>
</dbReference>
<keyword evidence="11 14" id="KW-1133">Transmembrane helix</keyword>
<feature type="transmembrane region" description="Helical" evidence="14">
    <location>
        <begin position="43"/>
        <end position="65"/>
    </location>
</feature>
<gene>
    <name evidence="16" type="ORF">DSOL_2516</name>
</gene>
<keyword evidence="8" id="KW-0547">Nucleotide-binding</keyword>
<dbReference type="InterPro" id="IPR050640">
    <property type="entry name" value="Bact_2-comp_sensor_kinase"/>
</dbReference>
<dbReference type="PANTHER" id="PTHR34220">
    <property type="entry name" value="SENSOR HISTIDINE KINASE YPDA"/>
    <property type="match status" value="1"/>
</dbReference>
<dbReference type="Gene3D" id="3.30.565.10">
    <property type="entry name" value="Histidine kinase-like ATPase, C-terminal domain"/>
    <property type="match status" value="1"/>
</dbReference>
<keyword evidence="6" id="KW-0808">Transferase</keyword>
<dbReference type="SMART" id="SM00065">
    <property type="entry name" value="GAF"/>
    <property type="match status" value="1"/>
</dbReference>
<comment type="subcellular location">
    <subcellularLocation>
        <location evidence="2">Cell membrane</location>
        <topology evidence="2">Multi-pass membrane protein</topology>
    </subcellularLocation>
</comment>
<dbReference type="InterPro" id="IPR003594">
    <property type="entry name" value="HATPase_dom"/>
</dbReference>
<keyword evidence="10" id="KW-0067">ATP-binding</keyword>
<dbReference type="GO" id="GO:0071555">
    <property type="term" value="P:cell wall organization"/>
    <property type="evidence" value="ECO:0007669"/>
    <property type="project" value="InterPro"/>
</dbReference>
<dbReference type="InterPro" id="IPR029016">
    <property type="entry name" value="GAF-like_dom_sf"/>
</dbReference>
<keyword evidence="13 14" id="KW-0472">Membrane</keyword>
<dbReference type="EC" id="2.7.13.3" evidence="3"/>
<evidence type="ECO:0000256" key="6">
    <source>
        <dbReference type="ARBA" id="ARBA00022679"/>
    </source>
</evidence>
<feature type="transmembrane region" description="Helical" evidence="14">
    <location>
        <begin position="167"/>
        <end position="187"/>
    </location>
</feature>
<dbReference type="AlphaFoldDB" id="A0A1Q8QWC0"/>
<evidence type="ECO:0000256" key="3">
    <source>
        <dbReference type="ARBA" id="ARBA00012438"/>
    </source>
</evidence>
<accession>A0A1Q8QWC0</accession>
<dbReference type="Pfam" id="PF06580">
    <property type="entry name" value="His_kinase"/>
    <property type="match status" value="1"/>
</dbReference>
<evidence type="ECO:0000256" key="13">
    <source>
        <dbReference type="ARBA" id="ARBA00023136"/>
    </source>
</evidence>
<reference evidence="16 17" key="1">
    <citation type="submission" date="2016-09" db="EMBL/GenBank/DDBJ databases">
        <title>Complete genome of Desulfosporosinus sp. OL.</title>
        <authorList>
            <person name="Mardanov A."/>
            <person name="Beletsky A."/>
            <person name="Panova A."/>
            <person name="Karnachuk O."/>
            <person name="Ravin N."/>
        </authorList>
    </citation>
    <scope>NUCLEOTIDE SEQUENCE [LARGE SCALE GENOMIC DNA]</scope>
    <source>
        <strain evidence="16 17">OL</strain>
    </source>
</reference>
<dbReference type="RefSeq" id="WP_075365119.1">
    <property type="nucleotide sequence ID" value="NZ_MLBF01000016.1"/>
</dbReference>
<organism evidence="16 17">
    <name type="scientific">Desulfosporosinus metallidurans</name>
    <dbReference type="NCBI Taxonomy" id="1888891"/>
    <lineage>
        <taxon>Bacteria</taxon>
        <taxon>Bacillati</taxon>
        <taxon>Bacillota</taxon>
        <taxon>Clostridia</taxon>
        <taxon>Eubacteriales</taxon>
        <taxon>Desulfitobacteriaceae</taxon>
        <taxon>Desulfosporosinus</taxon>
    </lineage>
</organism>
<name>A0A1Q8QWC0_9FIRM</name>
<feature type="transmembrane region" description="Helical" evidence="14">
    <location>
        <begin position="135"/>
        <end position="155"/>
    </location>
</feature>
<dbReference type="Gene3D" id="1.10.1760.20">
    <property type="match status" value="1"/>
</dbReference>
<keyword evidence="17" id="KW-1185">Reference proteome</keyword>
<dbReference type="PROSITE" id="PS50109">
    <property type="entry name" value="HIS_KIN"/>
    <property type="match status" value="1"/>
</dbReference>
<keyword evidence="5" id="KW-0597">Phosphoprotein</keyword>
<dbReference type="InterPro" id="IPR004358">
    <property type="entry name" value="Sig_transdc_His_kin-like_C"/>
</dbReference>
<evidence type="ECO:0000256" key="10">
    <source>
        <dbReference type="ARBA" id="ARBA00022840"/>
    </source>
</evidence>
<keyword evidence="9 16" id="KW-0418">Kinase</keyword>
<comment type="caution">
    <text evidence="16">The sequence shown here is derived from an EMBL/GenBank/DDBJ whole genome shotgun (WGS) entry which is preliminary data.</text>
</comment>
<evidence type="ECO:0000259" key="15">
    <source>
        <dbReference type="PROSITE" id="PS50109"/>
    </source>
</evidence>
<evidence type="ECO:0000256" key="12">
    <source>
        <dbReference type="ARBA" id="ARBA00023012"/>
    </source>
</evidence>
<evidence type="ECO:0000256" key="14">
    <source>
        <dbReference type="SAM" id="Phobius"/>
    </source>
</evidence>